<dbReference type="GO" id="GO:0030687">
    <property type="term" value="C:preribosome, large subunit precursor"/>
    <property type="evidence" value="ECO:0007669"/>
    <property type="project" value="TreeGrafter"/>
</dbReference>
<proteinExistence type="predicted"/>
<protein>
    <recommendedName>
        <fullName evidence="2">Brix domain-containing protein</fullName>
    </recommendedName>
</protein>
<gene>
    <name evidence="3" type="ORF">INT45_003167</name>
</gene>
<evidence type="ECO:0000259" key="2">
    <source>
        <dbReference type="PROSITE" id="PS50833"/>
    </source>
</evidence>
<feature type="compositionally biased region" description="Acidic residues" evidence="1">
    <location>
        <begin position="347"/>
        <end position="369"/>
    </location>
</feature>
<dbReference type="GO" id="GO:0019843">
    <property type="term" value="F:rRNA binding"/>
    <property type="evidence" value="ECO:0007669"/>
    <property type="project" value="InterPro"/>
</dbReference>
<evidence type="ECO:0000313" key="3">
    <source>
        <dbReference type="EMBL" id="KAG2215473.1"/>
    </source>
</evidence>
<keyword evidence="4" id="KW-1185">Reference proteome</keyword>
<accession>A0A8H7RTF9</accession>
<dbReference type="PROSITE" id="PS50833">
    <property type="entry name" value="BRIX"/>
    <property type="match status" value="1"/>
</dbReference>
<sequence>MGRKRKTRTHVKPTDEDMSSIPRSFVMRSGIVGRSLTTLVRDVRRIMEPYTATNLKERRTNKLKDFVMVAGQLNISHFLIFSRTEANVNLRIARVPRGPTLTFRVAEYALAKDCLALQKTPKTSSAKHESSPLLVLNNFKQEGKQFRVMTALLQNMFPTIDVQTIQLSQTRRVLLFNYNEDTGMIDVRHYAIGVKATGVSKSIKRIINTEVPDLSNYDDISDYVLKEAIVSESDVEDGPDSVVTLAQNYPGRNNRKNDQRAVRLQELGPRLKLDLIKVENGLCGGEVLYHKYVRKSKEEIRESERKRQKIAQEKAARKREQDQNVERKQKEKEEHRLRTGGKRKQEEDDEEEGEGEGEDDDNYEDEDIMGDQTELSLGEEDEGSESEEEEEDSE</sequence>
<dbReference type="InterPro" id="IPR007109">
    <property type="entry name" value="Brix"/>
</dbReference>
<evidence type="ECO:0000313" key="4">
    <source>
        <dbReference type="Proteomes" id="UP000646827"/>
    </source>
</evidence>
<feature type="region of interest" description="Disordered" evidence="1">
    <location>
        <begin position="300"/>
        <end position="394"/>
    </location>
</feature>
<dbReference type="Proteomes" id="UP000646827">
    <property type="component" value="Unassembled WGS sequence"/>
</dbReference>
<comment type="caution">
    <text evidence="3">The sequence shown here is derived from an EMBL/GenBank/DDBJ whole genome shotgun (WGS) entry which is preliminary data.</text>
</comment>
<feature type="compositionally biased region" description="Acidic residues" evidence="1">
    <location>
        <begin position="377"/>
        <end position="394"/>
    </location>
</feature>
<reference evidence="3 4" key="1">
    <citation type="submission" date="2020-12" db="EMBL/GenBank/DDBJ databases">
        <title>Metabolic potential, ecology and presence of endohyphal bacteria is reflected in genomic diversity of Mucoromycotina.</title>
        <authorList>
            <person name="Muszewska A."/>
            <person name="Okrasinska A."/>
            <person name="Steczkiewicz K."/>
            <person name="Drgas O."/>
            <person name="Orlowska M."/>
            <person name="Perlinska-Lenart U."/>
            <person name="Aleksandrzak-Piekarczyk T."/>
            <person name="Szatraj K."/>
            <person name="Zielenkiewicz U."/>
            <person name="Pilsyk S."/>
            <person name="Malc E."/>
            <person name="Mieczkowski P."/>
            <person name="Kruszewska J.S."/>
            <person name="Biernat P."/>
            <person name="Pawlowska J."/>
        </authorList>
    </citation>
    <scope>NUCLEOTIDE SEQUENCE [LARGE SCALE GENOMIC DNA]</scope>
    <source>
        <strain evidence="3 4">CBS 142.35</strain>
    </source>
</reference>
<organism evidence="3 4">
    <name type="scientific">Circinella minor</name>
    <dbReference type="NCBI Taxonomy" id="1195481"/>
    <lineage>
        <taxon>Eukaryota</taxon>
        <taxon>Fungi</taxon>
        <taxon>Fungi incertae sedis</taxon>
        <taxon>Mucoromycota</taxon>
        <taxon>Mucoromycotina</taxon>
        <taxon>Mucoromycetes</taxon>
        <taxon>Mucorales</taxon>
        <taxon>Lichtheimiaceae</taxon>
        <taxon>Circinella</taxon>
    </lineage>
</organism>
<dbReference type="PANTHER" id="PTHR12661:SF5">
    <property type="entry name" value="SUPPRESSOR OF SWI4 1 HOMOLOG"/>
    <property type="match status" value="1"/>
</dbReference>
<feature type="domain" description="Brix" evidence="2">
    <location>
        <begin position="22"/>
        <end position="284"/>
    </location>
</feature>
<dbReference type="PANTHER" id="PTHR12661">
    <property type="entry name" value="PETER PAN-RELATED"/>
    <property type="match status" value="1"/>
</dbReference>
<feature type="compositionally biased region" description="Basic and acidic residues" evidence="1">
    <location>
        <begin position="300"/>
        <end position="337"/>
    </location>
</feature>
<name>A0A8H7RTF9_9FUNG</name>
<dbReference type="GO" id="GO:0000027">
    <property type="term" value="P:ribosomal large subunit assembly"/>
    <property type="evidence" value="ECO:0007669"/>
    <property type="project" value="TreeGrafter"/>
</dbReference>
<evidence type="ECO:0000256" key="1">
    <source>
        <dbReference type="SAM" id="MobiDB-lite"/>
    </source>
</evidence>
<dbReference type="AlphaFoldDB" id="A0A8H7RTF9"/>
<dbReference type="GO" id="GO:0006364">
    <property type="term" value="P:rRNA processing"/>
    <property type="evidence" value="ECO:0007669"/>
    <property type="project" value="InterPro"/>
</dbReference>
<dbReference type="InterPro" id="IPR045112">
    <property type="entry name" value="PPAN-like"/>
</dbReference>
<dbReference type="SMART" id="SM00879">
    <property type="entry name" value="Brix"/>
    <property type="match status" value="1"/>
</dbReference>
<dbReference type="OrthoDB" id="10261452at2759"/>
<dbReference type="Pfam" id="PF04427">
    <property type="entry name" value="Brix"/>
    <property type="match status" value="1"/>
</dbReference>
<dbReference type="EMBL" id="JAEPRB010000513">
    <property type="protein sequence ID" value="KAG2215473.1"/>
    <property type="molecule type" value="Genomic_DNA"/>
</dbReference>